<dbReference type="GO" id="GO:0030488">
    <property type="term" value="P:tRNA methylation"/>
    <property type="evidence" value="ECO:0007669"/>
    <property type="project" value="TreeGrafter"/>
</dbReference>
<keyword evidence="2" id="KW-0489">Methyltransferase</keyword>
<evidence type="ECO:0000313" key="2">
    <source>
        <dbReference type="EMBL" id="PRQ02905.1"/>
    </source>
</evidence>
<dbReference type="SUPFAM" id="SSF53335">
    <property type="entry name" value="S-adenosyl-L-methionine-dependent methyltransferases"/>
    <property type="match status" value="1"/>
</dbReference>
<comment type="caution">
    <text evidence="2">The sequence shown here is derived from an EMBL/GenBank/DDBJ whole genome shotgun (WGS) entry which is preliminary data.</text>
</comment>
<dbReference type="Gene3D" id="3.40.50.150">
    <property type="entry name" value="Vaccinia Virus protein VP39"/>
    <property type="match status" value="2"/>
</dbReference>
<sequence>MAGKRQALSSVGGPVEARGDRAFRFPLVEAMRAQDESRDALGLTHGFHAYPARMHPAIARVILEELSLGPGSEVLDPFCGSGTVAVEALVGGWRSLGSDIDPLALRLARVKTDRRGPKARARFLDRLGAVAAASTRRVRERVDVRARLQAKERSWYEVHVLKELAGLLEEIRAVRDERDRLALEMVFSAIVIKFSRQRSETSARTSVKRVRKGLVTEFFVRKGEELANAWAELSAAIPSPHHAPRFVLSDARTLPHTLAGEYRCDLVLSSPPYGGTYDYLHHHARRHAWLGINPKQLRDKEIGARRHLSQGPRARAKAEPSSLARWDSQNRAVLESIAELLRPEGVAVLLVGDAEVAGQRVAADAQLERLAPDAELVVVAVASQARPDWRGGRPRSEHLVALRRSG</sequence>
<gene>
    <name evidence="2" type="ORF">ENSA5_19950</name>
</gene>
<dbReference type="PRINTS" id="PR00507">
    <property type="entry name" value="N12N6MTFRASE"/>
</dbReference>
<dbReference type="InterPro" id="IPR029063">
    <property type="entry name" value="SAM-dependent_MTases_sf"/>
</dbReference>
<feature type="domain" description="Ribosomal RNA large subunit methyltransferase K/L-like methyltransferase" evidence="1">
    <location>
        <begin position="49"/>
        <end position="89"/>
    </location>
</feature>
<dbReference type="PANTHER" id="PTHR14911:SF13">
    <property type="entry name" value="TRNA (GUANINE(6)-N2)-METHYLTRANSFERASE THUMP3"/>
    <property type="match status" value="1"/>
</dbReference>
<dbReference type="GO" id="GO:0016423">
    <property type="term" value="F:tRNA (guanine) methyltransferase activity"/>
    <property type="evidence" value="ECO:0007669"/>
    <property type="project" value="TreeGrafter"/>
</dbReference>
<dbReference type="RefSeq" id="WP_106391430.1">
    <property type="nucleotide sequence ID" value="NZ_PVNK01000109.1"/>
</dbReference>
<accession>A0A2S9YCS8</accession>
<evidence type="ECO:0000313" key="3">
    <source>
        <dbReference type="Proteomes" id="UP000237968"/>
    </source>
</evidence>
<dbReference type="Proteomes" id="UP000237968">
    <property type="component" value="Unassembled WGS sequence"/>
</dbReference>
<dbReference type="Pfam" id="PF01170">
    <property type="entry name" value="UPF0020"/>
    <property type="match status" value="1"/>
</dbReference>
<organism evidence="2 3">
    <name type="scientific">Enhygromyxa salina</name>
    <dbReference type="NCBI Taxonomy" id="215803"/>
    <lineage>
        <taxon>Bacteria</taxon>
        <taxon>Pseudomonadati</taxon>
        <taxon>Myxococcota</taxon>
        <taxon>Polyangia</taxon>
        <taxon>Nannocystales</taxon>
        <taxon>Nannocystaceae</taxon>
        <taxon>Enhygromyxa</taxon>
    </lineage>
</organism>
<dbReference type="CDD" id="cd02440">
    <property type="entry name" value="AdoMet_MTases"/>
    <property type="match status" value="1"/>
</dbReference>
<keyword evidence="2" id="KW-0808">Transferase</keyword>
<proteinExistence type="predicted"/>
<dbReference type="REBASE" id="265554">
    <property type="entry name" value="M.EsaB005ORF19950P"/>
</dbReference>
<reference evidence="2 3" key="1">
    <citation type="submission" date="2018-03" db="EMBL/GenBank/DDBJ databases">
        <title>Draft Genome Sequences of the Obligatory Marine Myxobacteria Enhygromyxa salina SWB005.</title>
        <authorList>
            <person name="Poehlein A."/>
            <person name="Moghaddam J.A."/>
            <person name="Harms H."/>
            <person name="Alanjari M."/>
            <person name="Koenig G.M."/>
            <person name="Daniel R."/>
            <person name="Schaeberle T.F."/>
        </authorList>
    </citation>
    <scope>NUCLEOTIDE SEQUENCE [LARGE SCALE GENOMIC DNA]</scope>
    <source>
        <strain evidence="2 3">SWB005</strain>
    </source>
</reference>
<name>A0A2S9YCS8_9BACT</name>
<dbReference type="InterPro" id="IPR000241">
    <property type="entry name" value="RlmKL-like_Mtase"/>
</dbReference>
<dbReference type="PANTHER" id="PTHR14911">
    <property type="entry name" value="THUMP DOMAIN-CONTAINING"/>
    <property type="match status" value="1"/>
</dbReference>
<dbReference type="OrthoDB" id="8901552at2"/>
<dbReference type="AlphaFoldDB" id="A0A2S9YCS8"/>
<dbReference type="EMBL" id="PVNK01000109">
    <property type="protein sequence ID" value="PRQ02905.1"/>
    <property type="molecule type" value="Genomic_DNA"/>
</dbReference>
<keyword evidence="3" id="KW-1185">Reference proteome</keyword>
<evidence type="ECO:0000259" key="1">
    <source>
        <dbReference type="Pfam" id="PF01170"/>
    </source>
</evidence>
<protein>
    <submittedName>
        <fullName evidence="2">DNA methylase</fullName>
    </submittedName>
</protein>